<evidence type="ECO:0000313" key="2">
    <source>
        <dbReference type="EMBL" id="MBR7620207.1"/>
    </source>
</evidence>
<feature type="chain" id="PRO_5037130070" description="Lipoprotein" evidence="1">
    <location>
        <begin position="18"/>
        <end position="187"/>
    </location>
</feature>
<name>A0A941HXD1_9CAUL</name>
<feature type="signal peptide" evidence="1">
    <location>
        <begin position="1"/>
        <end position="17"/>
    </location>
</feature>
<evidence type="ECO:0000313" key="3">
    <source>
        <dbReference type="Proteomes" id="UP000622580"/>
    </source>
</evidence>
<dbReference type="RefSeq" id="WP_215340928.1">
    <property type="nucleotide sequence ID" value="NZ_JAGSGD010000001.1"/>
</dbReference>
<dbReference type="EMBL" id="JAGSGD010000001">
    <property type="protein sequence ID" value="MBR7620207.1"/>
    <property type="molecule type" value="Genomic_DNA"/>
</dbReference>
<evidence type="ECO:0000256" key="1">
    <source>
        <dbReference type="SAM" id="SignalP"/>
    </source>
</evidence>
<keyword evidence="1" id="KW-0732">Signal</keyword>
<protein>
    <recommendedName>
        <fullName evidence="4">Lipoprotein</fullName>
    </recommendedName>
</protein>
<evidence type="ECO:0008006" key="4">
    <source>
        <dbReference type="Google" id="ProtNLM"/>
    </source>
</evidence>
<comment type="caution">
    <text evidence="2">The sequence shown here is derived from an EMBL/GenBank/DDBJ whole genome shotgun (WGS) entry which is preliminary data.</text>
</comment>
<proteinExistence type="predicted"/>
<reference evidence="2" key="1">
    <citation type="submission" date="2021-04" db="EMBL/GenBank/DDBJ databases">
        <title>Draft genome assembly of strain Phenylobacterium sp. 20VBR1 using MiniION and Illumina platforms.</title>
        <authorList>
            <person name="Thomas F.A."/>
            <person name="Krishnan K.P."/>
            <person name="Sinha R.K."/>
        </authorList>
    </citation>
    <scope>NUCLEOTIDE SEQUENCE</scope>
    <source>
        <strain evidence="2">20VBR1</strain>
    </source>
</reference>
<organism evidence="2 3">
    <name type="scientific">Phenylobacterium glaciei</name>
    <dbReference type="NCBI Taxonomy" id="2803784"/>
    <lineage>
        <taxon>Bacteria</taxon>
        <taxon>Pseudomonadati</taxon>
        <taxon>Pseudomonadota</taxon>
        <taxon>Alphaproteobacteria</taxon>
        <taxon>Caulobacterales</taxon>
        <taxon>Caulobacteraceae</taxon>
        <taxon>Phenylobacterium</taxon>
    </lineage>
</organism>
<dbReference type="AlphaFoldDB" id="A0A941HXD1"/>
<accession>A0A941HXD1</accession>
<dbReference type="PROSITE" id="PS51257">
    <property type="entry name" value="PROKAR_LIPOPROTEIN"/>
    <property type="match status" value="1"/>
</dbReference>
<dbReference type="Proteomes" id="UP000622580">
    <property type="component" value="Unassembled WGS sequence"/>
</dbReference>
<sequence>MKRLAALAALLTLSACAVPAIDAYQPTIANAQAVRGADLPAMRVGDFSLAAGLPAGLDRSVVIRASTLRPPKGDSFSKYLGDCLAAELRAAGKLDPTANVVITGALTESKVSSGVSVGEASLGATFTVTREGRQVFQKALRVSTVWESSFMGAIAIPDAMNQYTALYGKLVGALLSDAEFRAAIKRS</sequence>
<keyword evidence="3" id="KW-1185">Reference proteome</keyword>
<gene>
    <name evidence="2" type="ORF">JKL49_12490</name>
</gene>